<evidence type="ECO:0000259" key="10">
    <source>
        <dbReference type="PROSITE" id="PS50263"/>
    </source>
</evidence>
<evidence type="ECO:0000313" key="11">
    <source>
        <dbReference type="EMBL" id="ENO16580.2"/>
    </source>
</evidence>
<evidence type="ECO:0000256" key="3">
    <source>
        <dbReference type="ARBA" id="ARBA00022475"/>
    </source>
</evidence>
<feature type="transmembrane region" description="Helical" evidence="9">
    <location>
        <begin position="126"/>
        <end position="150"/>
    </location>
</feature>
<dbReference type="PROSITE" id="PS50263">
    <property type="entry name" value="CN_HYDROLASE"/>
    <property type="match status" value="1"/>
</dbReference>
<dbReference type="GO" id="GO:0042158">
    <property type="term" value="P:lipoprotein biosynthetic process"/>
    <property type="evidence" value="ECO:0007669"/>
    <property type="project" value="UniProtKB-UniRule"/>
</dbReference>
<keyword evidence="6 9" id="KW-1133">Transmembrane helix</keyword>
<dbReference type="Pfam" id="PF00795">
    <property type="entry name" value="CN_hydrolase"/>
    <property type="match status" value="1"/>
</dbReference>
<feature type="transmembrane region" description="Helical" evidence="9">
    <location>
        <begin position="200"/>
        <end position="222"/>
    </location>
</feature>
<dbReference type="InterPro" id="IPR045378">
    <property type="entry name" value="LNT_N"/>
</dbReference>
<comment type="subcellular location">
    <subcellularLocation>
        <location evidence="1 9">Cell membrane</location>
        <topology evidence="1 9">Multi-pass membrane protein</topology>
    </subcellularLocation>
</comment>
<keyword evidence="8 9" id="KW-0012">Acyltransferase</keyword>
<comment type="function">
    <text evidence="9">Catalyzes the phospholipid dependent N-acylation of the N-terminal cysteine of apolipoprotein, the last step in lipoprotein maturation.</text>
</comment>
<evidence type="ECO:0000256" key="8">
    <source>
        <dbReference type="ARBA" id="ARBA00023315"/>
    </source>
</evidence>
<dbReference type="GO" id="GO:0005886">
    <property type="term" value="C:plasma membrane"/>
    <property type="evidence" value="ECO:0007669"/>
    <property type="project" value="UniProtKB-SubCell"/>
</dbReference>
<feature type="transmembrane region" description="Helical" evidence="9">
    <location>
        <begin position="94"/>
        <end position="114"/>
    </location>
</feature>
<dbReference type="InterPro" id="IPR003010">
    <property type="entry name" value="C-N_Hydrolase"/>
</dbReference>
<keyword evidence="4 9" id="KW-0808">Transferase</keyword>
<dbReference type="GO" id="GO:0016410">
    <property type="term" value="F:N-acyltransferase activity"/>
    <property type="evidence" value="ECO:0007669"/>
    <property type="project" value="UniProtKB-UniRule"/>
</dbReference>
<dbReference type="Proteomes" id="UP000013165">
    <property type="component" value="Unassembled WGS sequence"/>
</dbReference>
<name>N6W218_9GAMM</name>
<evidence type="ECO:0000256" key="9">
    <source>
        <dbReference type="HAMAP-Rule" id="MF_01148"/>
    </source>
</evidence>
<evidence type="ECO:0000256" key="7">
    <source>
        <dbReference type="ARBA" id="ARBA00023136"/>
    </source>
</evidence>
<evidence type="ECO:0000256" key="2">
    <source>
        <dbReference type="ARBA" id="ARBA00010065"/>
    </source>
</evidence>
<dbReference type="HAMAP" id="MF_01148">
    <property type="entry name" value="Lnt"/>
    <property type="match status" value="1"/>
</dbReference>
<organism evidence="11 12">
    <name type="scientific">Marinobacter nanhaiticus D15-8W</name>
    <dbReference type="NCBI Taxonomy" id="626887"/>
    <lineage>
        <taxon>Bacteria</taxon>
        <taxon>Pseudomonadati</taxon>
        <taxon>Pseudomonadota</taxon>
        <taxon>Gammaproteobacteria</taxon>
        <taxon>Pseudomonadales</taxon>
        <taxon>Marinobacteraceae</taxon>
        <taxon>Marinobacter</taxon>
    </lineage>
</organism>
<keyword evidence="11" id="KW-0449">Lipoprotein</keyword>
<dbReference type="NCBIfam" id="TIGR00546">
    <property type="entry name" value="lnt"/>
    <property type="match status" value="1"/>
</dbReference>
<evidence type="ECO:0000256" key="4">
    <source>
        <dbReference type="ARBA" id="ARBA00022679"/>
    </source>
</evidence>
<dbReference type="Gene3D" id="3.60.110.10">
    <property type="entry name" value="Carbon-nitrogen hydrolase"/>
    <property type="match status" value="1"/>
</dbReference>
<dbReference type="PATRIC" id="fig|626887.3.peg.518"/>
<dbReference type="EC" id="2.3.1.269" evidence="9"/>
<dbReference type="Pfam" id="PF20154">
    <property type="entry name" value="LNT_N"/>
    <property type="match status" value="1"/>
</dbReference>
<dbReference type="PANTHER" id="PTHR38686:SF1">
    <property type="entry name" value="APOLIPOPROTEIN N-ACYLTRANSFERASE"/>
    <property type="match status" value="1"/>
</dbReference>
<dbReference type="HOGENOM" id="CLU_019563_1_2_6"/>
<evidence type="ECO:0000256" key="5">
    <source>
        <dbReference type="ARBA" id="ARBA00022692"/>
    </source>
</evidence>
<keyword evidence="7 9" id="KW-0472">Membrane</keyword>
<gene>
    <name evidence="9 11" type="primary">lnt</name>
    <name evidence="11" type="ORF">J057_02700</name>
</gene>
<dbReference type="PANTHER" id="PTHR38686">
    <property type="entry name" value="APOLIPOPROTEIN N-ACYLTRANSFERASE"/>
    <property type="match status" value="1"/>
</dbReference>
<dbReference type="SUPFAM" id="SSF56317">
    <property type="entry name" value="Carbon-nitrogen hydrolase"/>
    <property type="match status" value="1"/>
</dbReference>
<dbReference type="UniPathway" id="UPA00666"/>
<comment type="catalytic activity">
    <reaction evidence="9">
        <text>N-terminal S-1,2-diacyl-sn-glyceryl-L-cysteinyl-[lipoprotein] + a glycerophospholipid = N-acyl-S-1,2-diacyl-sn-glyceryl-L-cysteinyl-[lipoprotein] + a 2-acyl-sn-glycero-3-phospholipid + H(+)</text>
        <dbReference type="Rhea" id="RHEA:48228"/>
        <dbReference type="Rhea" id="RHEA-COMP:14681"/>
        <dbReference type="Rhea" id="RHEA-COMP:14684"/>
        <dbReference type="ChEBI" id="CHEBI:15378"/>
        <dbReference type="ChEBI" id="CHEBI:136912"/>
        <dbReference type="ChEBI" id="CHEBI:140656"/>
        <dbReference type="ChEBI" id="CHEBI:140657"/>
        <dbReference type="ChEBI" id="CHEBI:140660"/>
        <dbReference type="EC" id="2.3.1.269"/>
    </reaction>
</comment>
<comment type="caution">
    <text evidence="11">The sequence shown here is derived from an EMBL/GenBank/DDBJ whole genome shotgun (WGS) entry which is preliminary data.</text>
</comment>
<sequence>MSSGSPLRAFERPCAVPSAERHAAGHGWRRFKRGVFRAGYKVSQGRLLATDSLLAASAGVLLALPYNHSELFLLSWAGFVPLLFALRGKRLAEAYLLGLICGLALYGVGAWWIVGFIGQLWAPGPFVTFLLSALFWLYSAQLPAFLALVFQWLRRRTGWSDLLLFPMLVALFFGHFPMLFHAQLGESQSLFLTALQAVSLTGVLGLDALIALVNVLLFRWLAGQVPAQRDRIGWAAAVLPLAWLAYGLVSLGLWDARLAEWPTRRVGFVQENVPAGVDQRPPAAGYSSSYPRALALSEQLADAGAGLVVWPEARFNSYFHEPRVAEAFRRSANRMQAALLFQAMERENHAHSRSEFNTAVLIDDEGRDQGHYRKTKRVAFGEYLPLLGVFPEARRWVRGELGDFFSHVSAGEGPARFPLKGMQVVPLICYEAMFPYFVADAARGGGPGELLVTVSNNAWFGPTQQPFQHLNASVLRAVENRTPLLHVMNNGPSAVVLPNGQRLFQSAYGEEAGYWVDIPVAASGVDSLFTRFPWLFRSVLYGALLATLFRAGWLVPARRATPTAPAS</sequence>
<keyword evidence="3 9" id="KW-1003">Cell membrane</keyword>
<comment type="similarity">
    <text evidence="2 9">Belongs to the CN hydrolase family. Apolipoprotein N-acyltransferase subfamily.</text>
</comment>
<proteinExistence type="inferred from homology"/>
<evidence type="ECO:0000256" key="1">
    <source>
        <dbReference type="ARBA" id="ARBA00004651"/>
    </source>
</evidence>
<dbReference type="eggNOG" id="COG0815">
    <property type="taxonomic scope" value="Bacteria"/>
</dbReference>
<dbReference type="EMBL" id="APLQ01000010">
    <property type="protein sequence ID" value="ENO16580.2"/>
    <property type="molecule type" value="Genomic_DNA"/>
</dbReference>
<reference evidence="11 12" key="1">
    <citation type="journal article" date="2013" name="Genome Announc.">
        <title>Genome Sequence of the Polycyclic Aromatic Hydrocarbon-Degrading Bacterium Strain Marinobacter nanhaiticus D15-8WT.</title>
        <authorList>
            <person name="Cui Z."/>
            <person name="Gao W."/>
            <person name="Li Q."/>
            <person name="Xu G."/>
            <person name="Zheng L."/>
        </authorList>
    </citation>
    <scope>NUCLEOTIDE SEQUENCE [LARGE SCALE GENOMIC DNA]</scope>
    <source>
        <strain evidence="11 12">D15-8W</strain>
    </source>
</reference>
<accession>N6W218</accession>
<feature type="transmembrane region" description="Helical" evidence="9">
    <location>
        <begin position="162"/>
        <end position="180"/>
    </location>
</feature>
<comment type="pathway">
    <text evidence="9">Protein modification; lipoprotein biosynthesis (N-acyl transfer).</text>
</comment>
<feature type="domain" description="CN hydrolase" evidence="10">
    <location>
        <begin position="273"/>
        <end position="520"/>
    </location>
</feature>
<dbReference type="CDD" id="cd07571">
    <property type="entry name" value="ALP_N-acyl_transferase"/>
    <property type="match status" value="1"/>
</dbReference>
<protein>
    <recommendedName>
        <fullName evidence="9">Apolipoprotein N-acyltransferase</fullName>
        <shortName evidence="9">ALP N-acyltransferase</shortName>
        <ecNumber evidence="9">2.3.1.269</ecNumber>
    </recommendedName>
</protein>
<dbReference type="OrthoDB" id="9811121at2"/>
<feature type="transmembrane region" description="Helical" evidence="9">
    <location>
        <begin position="71"/>
        <end position="87"/>
    </location>
</feature>
<dbReference type="STRING" id="626887.J057_02700"/>
<evidence type="ECO:0000313" key="12">
    <source>
        <dbReference type="Proteomes" id="UP000013165"/>
    </source>
</evidence>
<dbReference type="InterPro" id="IPR036526">
    <property type="entry name" value="C-N_Hydrolase_sf"/>
</dbReference>
<keyword evidence="5 9" id="KW-0812">Transmembrane</keyword>
<keyword evidence="12" id="KW-1185">Reference proteome</keyword>
<dbReference type="AlphaFoldDB" id="N6W218"/>
<dbReference type="InterPro" id="IPR004563">
    <property type="entry name" value="Apolipo_AcylTrfase"/>
</dbReference>
<feature type="transmembrane region" description="Helical" evidence="9">
    <location>
        <begin position="234"/>
        <end position="254"/>
    </location>
</feature>
<evidence type="ECO:0000256" key="6">
    <source>
        <dbReference type="ARBA" id="ARBA00022989"/>
    </source>
</evidence>